<comment type="caution">
    <text evidence="8">The sequence shown here is derived from an EMBL/GenBank/DDBJ whole genome shotgun (WGS) entry which is preliminary data.</text>
</comment>
<accession>A0A502DXU0</accession>
<feature type="transmembrane region" description="Helical" evidence="7">
    <location>
        <begin position="181"/>
        <end position="204"/>
    </location>
</feature>
<proteinExistence type="predicted"/>
<dbReference type="Pfam" id="PF03706">
    <property type="entry name" value="LPG_synthase_TM"/>
    <property type="match status" value="1"/>
</dbReference>
<evidence type="ECO:0000256" key="3">
    <source>
        <dbReference type="ARBA" id="ARBA00022692"/>
    </source>
</evidence>
<name>A0A502DXU0_9BURK</name>
<feature type="transmembrane region" description="Helical" evidence="7">
    <location>
        <begin position="28"/>
        <end position="46"/>
    </location>
</feature>
<feature type="transmembrane region" description="Helical" evidence="7">
    <location>
        <begin position="224"/>
        <end position="245"/>
    </location>
</feature>
<dbReference type="AlphaFoldDB" id="A0A502DXU0"/>
<feature type="region of interest" description="Disordered" evidence="6">
    <location>
        <begin position="1"/>
        <end position="20"/>
    </location>
</feature>
<evidence type="ECO:0000256" key="4">
    <source>
        <dbReference type="ARBA" id="ARBA00022989"/>
    </source>
</evidence>
<feature type="transmembrane region" description="Helical" evidence="7">
    <location>
        <begin position="66"/>
        <end position="86"/>
    </location>
</feature>
<evidence type="ECO:0000256" key="6">
    <source>
        <dbReference type="SAM" id="MobiDB-lite"/>
    </source>
</evidence>
<dbReference type="EMBL" id="RCZI01000002">
    <property type="protein sequence ID" value="TPG29232.1"/>
    <property type="molecule type" value="Genomic_DNA"/>
</dbReference>
<evidence type="ECO:0000256" key="5">
    <source>
        <dbReference type="ARBA" id="ARBA00023136"/>
    </source>
</evidence>
<evidence type="ECO:0000256" key="7">
    <source>
        <dbReference type="SAM" id="Phobius"/>
    </source>
</evidence>
<feature type="transmembrane region" description="Helical" evidence="7">
    <location>
        <begin position="257"/>
        <end position="283"/>
    </location>
</feature>
<evidence type="ECO:0000313" key="8">
    <source>
        <dbReference type="EMBL" id="TPG29232.1"/>
    </source>
</evidence>
<feature type="transmembrane region" description="Helical" evidence="7">
    <location>
        <begin position="98"/>
        <end position="126"/>
    </location>
</feature>
<dbReference type="OrthoDB" id="5998304at2"/>
<feature type="transmembrane region" description="Helical" evidence="7">
    <location>
        <begin position="146"/>
        <end position="169"/>
    </location>
</feature>
<keyword evidence="4 7" id="KW-1133">Transmembrane helix</keyword>
<evidence type="ECO:0000256" key="1">
    <source>
        <dbReference type="ARBA" id="ARBA00004651"/>
    </source>
</evidence>
<dbReference type="GO" id="GO:0005886">
    <property type="term" value="C:plasma membrane"/>
    <property type="evidence" value="ECO:0007669"/>
    <property type="project" value="UniProtKB-SubCell"/>
</dbReference>
<keyword evidence="2" id="KW-1003">Cell membrane</keyword>
<keyword evidence="5 7" id="KW-0472">Membrane</keyword>
<feature type="transmembrane region" description="Helical" evidence="7">
    <location>
        <begin position="303"/>
        <end position="320"/>
    </location>
</feature>
<dbReference type="RefSeq" id="WP_140841558.1">
    <property type="nucleotide sequence ID" value="NZ_RCZI01000002.1"/>
</dbReference>
<dbReference type="InterPro" id="IPR022791">
    <property type="entry name" value="L-PG_synthase/AglD"/>
</dbReference>
<keyword evidence="3 7" id="KW-0812">Transmembrane</keyword>
<reference evidence="8 9" key="1">
    <citation type="journal article" date="2019" name="Environ. Microbiol.">
        <title>Species interactions and distinct microbial communities in high Arctic permafrost affected cryosols are associated with the CH4 and CO2 gas fluxes.</title>
        <authorList>
            <person name="Altshuler I."/>
            <person name="Hamel J."/>
            <person name="Turney S."/>
            <person name="Magnuson E."/>
            <person name="Levesque R."/>
            <person name="Greer C."/>
            <person name="Whyte L.G."/>
        </authorList>
    </citation>
    <scope>NUCLEOTIDE SEQUENCE [LARGE SCALE GENOMIC DNA]</scope>
    <source>
        <strain evidence="8 9">S06.C</strain>
    </source>
</reference>
<gene>
    <name evidence="8" type="ORF">EAH82_10820</name>
</gene>
<sequence length="332" mass="35810">MAAQPVPAAEPRAQGGDAPTGKRRWWPWVKRIGTWVFFALIAWLLVKQARGIDWSEVLEAFSRMPVSVLATAAALAATSFVLYSTYDLLGRRSTGHALGAGTVMAVTFVSYAFNLNLGSLVGGVAFRYRLYSRLGLDNDTITRVLGFSMLTNWFGYLVVAGAAFCFWPLELPADWKIGDGGLRILGAALLALAAAYLALCAFASHKTWHVRGHAWQPPGLRMALLQLVMSCANWSLMGGVVWVLLQQKVAYPEVLAVLMVGAVAGVITHVPAGLGVLEAVFVALLAHRLPQGEILAALIGYRALYYLAPLAIATVGYVAMEVRARRRSAGQP</sequence>
<protein>
    <submittedName>
        <fullName evidence="8">UPF0104 family protein</fullName>
    </submittedName>
</protein>
<evidence type="ECO:0000256" key="2">
    <source>
        <dbReference type="ARBA" id="ARBA00022475"/>
    </source>
</evidence>
<organism evidence="8 9">
    <name type="scientific">Variovorax guangxiensis</name>
    <dbReference type="NCBI Taxonomy" id="1775474"/>
    <lineage>
        <taxon>Bacteria</taxon>
        <taxon>Pseudomonadati</taxon>
        <taxon>Pseudomonadota</taxon>
        <taxon>Betaproteobacteria</taxon>
        <taxon>Burkholderiales</taxon>
        <taxon>Comamonadaceae</taxon>
        <taxon>Variovorax</taxon>
    </lineage>
</organism>
<comment type="subcellular location">
    <subcellularLocation>
        <location evidence="1">Cell membrane</location>
        <topology evidence="1">Multi-pass membrane protein</topology>
    </subcellularLocation>
</comment>
<dbReference type="Proteomes" id="UP000319212">
    <property type="component" value="Unassembled WGS sequence"/>
</dbReference>
<evidence type="ECO:0000313" key="9">
    <source>
        <dbReference type="Proteomes" id="UP000319212"/>
    </source>
</evidence>